<dbReference type="InterPro" id="IPR012337">
    <property type="entry name" value="RNaseH-like_sf"/>
</dbReference>
<keyword evidence="3" id="KW-1185">Reference proteome</keyword>
<proteinExistence type="predicted"/>
<dbReference type="Pfam" id="PF13456">
    <property type="entry name" value="RVT_3"/>
    <property type="match status" value="1"/>
</dbReference>
<reference evidence="2 3" key="1">
    <citation type="journal article" date="2024" name="G3 (Bethesda)">
        <title>Genome assembly of Hibiscus sabdariffa L. provides insights into metabolisms of medicinal natural products.</title>
        <authorList>
            <person name="Kim T."/>
        </authorList>
    </citation>
    <scope>NUCLEOTIDE SEQUENCE [LARGE SCALE GENOMIC DNA]</scope>
    <source>
        <strain evidence="2">TK-2024</strain>
        <tissue evidence="2">Old leaves</tissue>
    </source>
</reference>
<dbReference type="Gene3D" id="3.30.420.10">
    <property type="entry name" value="Ribonuclease H-like superfamily/Ribonuclease H"/>
    <property type="match status" value="1"/>
</dbReference>
<feature type="domain" description="RNase H type-1" evidence="1">
    <location>
        <begin position="13"/>
        <end position="96"/>
    </location>
</feature>
<dbReference type="InterPro" id="IPR002156">
    <property type="entry name" value="RNaseH_domain"/>
</dbReference>
<dbReference type="Proteomes" id="UP001396334">
    <property type="component" value="Unassembled WGS sequence"/>
</dbReference>
<organism evidence="2 3">
    <name type="scientific">Hibiscus sabdariffa</name>
    <name type="common">roselle</name>
    <dbReference type="NCBI Taxonomy" id="183260"/>
    <lineage>
        <taxon>Eukaryota</taxon>
        <taxon>Viridiplantae</taxon>
        <taxon>Streptophyta</taxon>
        <taxon>Embryophyta</taxon>
        <taxon>Tracheophyta</taxon>
        <taxon>Spermatophyta</taxon>
        <taxon>Magnoliopsida</taxon>
        <taxon>eudicotyledons</taxon>
        <taxon>Gunneridae</taxon>
        <taxon>Pentapetalae</taxon>
        <taxon>rosids</taxon>
        <taxon>malvids</taxon>
        <taxon>Malvales</taxon>
        <taxon>Malvaceae</taxon>
        <taxon>Malvoideae</taxon>
        <taxon>Hibiscus</taxon>
    </lineage>
</organism>
<dbReference type="InterPro" id="IPR052929">
    <property type="entry name" value="RNase_H-like_EbsB-rel"/>
</dbReference>
<gene>
    <name evidence="2" type="ORF">V6N11_080982</name>
</gene>
<dbReference type="InterPro" id="IPR036397">
    <property type="entry name" value="RNaseH_sf"/>
</dbReference>
<evidence type="ECO:0000259" key="1">
    <source>
        <dbReference type="Pfam" id="PF13456"/>
    </source>
</evidence>
<evidence type="ECO:0000313" key="3">
    <source>
        <dbReference type="Proteomes" id="UP001396334"/>
    </source>
</evidence>
<dbReference type="PANTHER" id="PTHR47074">
    <property type="entry name" value="BNAC02G40300D PROTEIN"/>
    <property type="match status" value="1"/>
</dbReference>
<dbReference type="PANTHER" id="PTHR47074:SF61">
    <property type="entry name" value="RNASE H TYPE-1 DOMAIN-CONTAINING PROTEIN"/>
    <property type="match status" value="1"/>
</dbReference>
<sequence length="129" mass="14432">MVADIIPHHFVVNPETAEAYVCVNALNLARDTRLLSVIIEGDALTVINMVNCSGIDQSSLRALTKQVHDMRSFFSSLSFSYVGRSCNTIAHLLAREGRSSFDPRFWIEEAPPIVEQAALKDKWWVNSPI</sequence>
<dbReference type="EMBL" id="JBBPBN010000037">
    <property type="protein sequence ID" value="KAK9000487.1"/>
    <property type="molecule type" value="Genomic_DNA"/>
</dbReference>
<dbReference type="SUPFAM" id="SSF53098">
    <property type="entry name" value="Ribonuclease H-like"/>
    <property type="match status" value="1"/>
</dbReference>
<comment type="caution">
    <text evidence="2">The sequence shown here is derived from an EMBL/GenBank/DDBJ whole genome shotgun (WGS) entry which is preliminary data.</text>
</comment>
<evidence type="ECO:0000313" key="2">
    <source>
        <dbReference type="EMBL" id="KAK9000487.1"/>
    </source>
</evidence>
<name>A0ABR2QJ18_9ROSI</name>
<accession>A0ABR2QJ18</accession>
<protein>
    <recommendedName>
        <fullName evidence="1">RNase H type-1 domain-containing protein</fullName>
    </recommendedName>
</protein>